<reference evidence="1" key="1">
    <citation type="submission" date="2024-02" db="EMBL/GenBank/DDBJ databases">
        <title>Bacteria isolated from the canopy kelp, Nereocystis luetkeana.</title>
        <authorList>
            <person name="Pfister C.A."/>
            <person name="Younker I.T."/>
            <person name="Light S.H."/>
        </authorList>
    </citation>
    <scope>NUCLEOTIDE SEQUENCE</scope>
    <source>
        <strain evidence="1">TN.2.01</strain>
    </source>
</reference>
<evidence type="ECO:0000313" key="2">
    <source>
        <dbReference type="Proteomes" id="UP001374952"/>
    </source>
</evidence>
<dbReference type="Proteomes" id="UP001374952">
    <property type="component" value="Unassembled WGS sequence"/>
</dbReference>
<protein>
    <submittedName>
        <fullName evidence="1">Uncharacterized protein</fullName>
    </submittedName>
</protein>
<dbReference type="EMBL" id="JBAKAX010000022">
    <property type="protein sequence ID" value="MEL0605775.1"/>
    <property type="molecule type" value="Genomic_DNA"/>
</dbReference>
<name>A0ACC6R7T5_9GAMM</name>
<sequence>MKNLNFKPNSLDIELSDRELLRLAEAGQYTKPRWILNNVIDDNEWLIARNGLDIPSSPPYHRQSYMKLSFHKEIAAGELLTDPKNSELLSDIKNSFLYLNFSDSVSRPQRFLEIFNTVISLIRHSNELRNNKGKPIIRHLDKISFNDIHDYLKSFNVTHEHFSHVIAKLTLKNNDISKIYWPRIQSDLSITTRELTSLKSKLRTYLQKQTINSASHYTSEYHNASQTPFDIEIDLKPKEKTISNEISKLEVLYTSRMAQKHSFNHSPRELFSKGFAILGSLKPSEKTQLIPAHIALHTLSNALYFVRNFGLELRRYLKLLFNAEKNAINDLNISPSQIIRNTKLIRKHAFTNTFIPNALKELKITAWEYQEAFENLNHKWMRNNLSVEAAILLYVASMWILLASFTASRRQSLNTLKRNCFRQSPIDGLFDITLRIPKNSKRLELEETHRPIPDLIFDYGIEFSLFVTELEERQGYSFDEDEVFLFGKVLSLHSVSSFNHANNEIEETEYYKYPLSGDTIYKAICFFQDWIQSPLIDNKRWYPAPHQFRRLFAVLYFNFSDDTGLEELSWFMGHSSLEQTFHYAEIAPDDIWLEEAEITIAKVGASLHKQLNADTKITEIVNQAKKSSDTVIILEPLIKQMITEHKQKTGEEVRFKRIDEENIFFYFCTPGGER</sequence>
<organism evidence="1 2">
    <name type="scientific">Pseudoalteromonas undina</name>
    <dbReference type="NCBI Taxonomy" id="43660"/>
    <lineage>
        <taxon>Bacteria</taxon>
        <taxon>Pseudomonadati</taxon>
        <taxon>Pseudomonadota</taxon>
        <taxon>Gammaproteobacteria</taxon>
        <taxon>Alteromonadales</taxon>
        <taxon>Pseudoalteromonadaceae</taxon>
        <taxon>Pseudoalteromonas</taxon>
    </lineage>
</organism>
<keyword evidence="2" id="KW-1185">Reference proteome</keyword>
<evidence type="ECO:0000313" key="1">
    <source>
        <dbReference type="EMBL" id="MEL0605775.1"/>
    </source>
</evidence>
<comment type="caution">
    <text evidence="1">The sequence shown here is derived from an EMBL/GenBank/DDBJ whole genome shotgun (WGS) entry which is preliminary data.</text>
</comment>
<accession>A0ACC6R7T5</accession>
<proteinExistence type="predicted"/>
<gene>
    <name evidence="1" type="ORF">V6250_16505</name>
</gene>